<reference evidence="1" key="1">
    <citation type="submission" date="2022-12" db="EMBL/GenBank/DDBJ databases">
        <title>Vibrio parahaemolyticus become highly virulent by producing novel Tc toxins.</title>
        <authorList>
            <person name="Yang F."/>
            <person name="You Y."/>
            <person name="Lai Q."/>
            <person name="Xu L."/>
            <person name="Li F."/>
        </authorList>
    </citation>
    <scope>NUCLEOTIDE SEQUENCE</scope>
    <source>
        <strain evidence="1">Vp-HL-202005</strain>
    </source>
</reference>
<protein>
    <submittedName>
        <fullName evidence="1">Uncharacterized protein</fullName>
    </submittedName>
</protein>
<evidence type="ECO:0000313" key="1">
    <source>
        <dbReference type="EMBL" id="WAT88961.1"/>
    </source>
</evidence>
<gene>
    <name evidence="1" type="ORF">O1Q84_09745</name>
</gene>
<organism evidence="1 2">
    <name type="scientific">Vibrio parahaemolyticus</name>
    <dbReference type="NCBI Taxonomy" id="670"/>
    <lineage>
        <taxon>Bacteria</taxon>
        <taxon>Pseudomonadati</taxon>
        <taxon>Pseudomonadota</taxon>
        <taxon>Gammaproteobacteria</taxon>
        <taxon>Vibrionales</taxon>
        <taxon>Vibrionaceae</taxon>
        <taxon>Vibrio</taxon>
    </lineage>
</organism>
<name>A0AA47L5E2_VIBPH</name>
<proteinExistence type="predicted"/>
<dbReference type="RefSeq" id="WP_140116598.1">
    <property type="nucleotide sequence ID" value="NZ_CP114194.1"/>
</dbReference>
<accession>A0AA47L5E2</accession>
<dbReference type="AlphaFoldDB" id="A0AA47L5E2"/>
<evidence type="ECO:0000313" key="2">
    <source>
        <dbReference type="Proteomes" id="UP001156560"/>
    </source>
</evidence>
<sequence>MSQFKRRYVRLEEACDKTYLTKWDILEAIEEDKLSVYAQISAQNLGAIHPPSQSVAAIFDYKGMVQLTESISREFALSLEPIAVQHLIVVESQCINRWRSVTDAFDNVLQANFKYSPNTLNQPNKPFLAYAAINASLTTESVVGEFINRASKILSDEMTHQLAEQYPSQRGQRLSTVAITVKPAQIRVDMEQVVCVFGEAALLNGGCRAVRSIDAALDSTVNPTANQHMGSVKVPTTIRLDSVVQPMPIHPIAQIAYRVLKLNPKARADKVWNTIRQDVRENEFNRQFDVDSLVDSITQDSVSWFGRGDNENSMSYDSFRKNVLVDVRRQVREFE</sequence>
<dbReference type="Proteomes" id="UP001156560">
    <property type="component" value="Chromosome 1"/>
</dbReference>
<dbReference type="EMBL" id="CP114194">
    <property type="protein sequence ID" value="WAT88961.1"/>
    <property type="molecule type" value="Genomic_DNA"/>
</dbReference>